<evidence type="ECO:0000259" key="6">
    <source>
        <dbReference type="PROSITE" id="PS51099"/>
    </source>
</evidence>
<keyword evidence="9" id="KW-1185">Reference proteome</keyword>
<evidence type="ECO:0000313" key="9">
    <source>
        <dbReference type="Proteomes" id="UP000264883"/>
    </source>
</evidence>
<dbReference type="InterPro" id="IPR013011">
    <property type="entry name" value="PTS_EIIB_2"/>
</dbReference>
<proteinExistence type="predicted"/>
<keyword evidence="4" id="KW-0804">Transcription</keyword>
<dbReference type="PROSITE" id="PS51372">
    <property type="entry name" value="PRD_2"/>
    <property type="match status" value="2"/>
</dbReference>
<evidence type="ECO:0000256" key="1">
    <source>
        <dbReference type="ARBA" id="ARBA00022679"/>
    </source>
</evidence>
<dbReference type="GO" id="GO:0006355">
    <property type="term" value="P:regulation of DNA-templated transcription"/>
    <property type="evidence" value="ECO:0007669"/>
    <property type="project" value="InterPro"/>
</dbReference>
<evidence type="ECO:0000256" key="2">
    <source>
        <dbReference type="ARBA" id="ARBA00022737"/>
    </source>
</evidence>
<dbReference type="InterPro" id="IPR036095">
    <property type="entry name" value="PTS_EIIB-like_sf"/>
</dbReference>
<dbReference type="PROSITE" id="PS51099">
    <property type="entry name" value="PTS_EIIB_TYPE_2"/>
    <property type="match status" value="1"/>
</dbReference>
<evidence type="ECO:0000256" key="3">
    <source>
        <dbReference type="ARBA" id="ARBA00023015"/>
    </source>
</evidence>
<keyword evidence="3" id="KW-0805">Transcription regulation</keyword>
<name>A0A343JA12_9CLOT</name>
<dbReference type="Pfam" id="PF00359">
    <property type="entry name" value="PTS_EIIA_2"/>
    <property type="match status" value="1"/>
</dbReference>
<dbReference type="Proteomes" id="UP000264883">
    <property type="component" value="Chromosome"/>
</dbReference>
<evidence type="ECO:0000259" key="7">
    <source>
        <dbReference type="PROSITE" id="PS51372"/>
    </source>
</evidence>
<gene>
    <name evidence="8" type="ORF">BEN51_02370</name>
</gene>
<dbReference type="KEGG" id="cia:BEN51_02370"/>
<dbReference type="SUPFAM" id="SSF63520">
    <property type="entry name" value="PTS-regulatory domain, PRD"/>
    <property type="match status" value="1"/>
</dbReference>
<dbReference type="InterPro" id="IPR036388">
    <property type="entry name" value="WH-like_DNA-bd_sf"/>
</dbReference>
<accession>A0A343JA12</accession>
<keyword evidence="2" id="KW-0677">Repeat</keyword>
<dbReference type="InterPro" id="IPR011608">
    <property type="entry name" value="PRD"/>
</dbReference>
<dbReference type="PANTHER" id="PTHR30185">
    <property type="entry name" value="CRYPTIC BETA-GLUCOSIDE BGL OPERON ANTITERMINATOR"/>
    <property type="match status" value="1"/>
</dbReference>
<dbReference type="Gene3D" id="3.40.50.2300">
    <property type="match status" value="1"/>
</dbReference>
<dbReference type="InterPro" id="IPR002178">
    <property type="entry name" value="PTS_EIIA_type-2_dom"/>
</dbReference>
<dbReference type="Gene3D" id="1.10.1790.10">
    <property type="entry name" value="PRD domain"/>
    <property type="match status" value="1"/>
</dbReference>
<evidence type="ECO:0000313" key="8">
    <source>
        <dbReference type="EMBL" id="ASW42370.1"/>
    </source>
</evidence>
<feature type="domain" description="PRD" evidence="7">
    <location>
        <begin position="192"/>
        <end position="299"/>
    </location>
</feature>
<dbReference type="PANTHER" id="PTHR30185:SF18">
    <property type="entry name" value="TRANSCRIPTIONAL REGULATOR MTLR"/>
    <property type="match status" value="1"/>
</dbReference>
<protein>
    <recommendedName>
        <fullName evidence="10">Transcription antiterminator BglG</fullName>
    </recommendedName>
</protein>
<dbReference type="EMBL" id="CP016786">
    <property type="protein sequence ID" value="ASW42370.1"/>
    <property type="molecule type" value="Genomic_DNA"/>
</dbReference>
<feature type="domain" description="PTS EIIA type-2" evidence="5">
    <location>
        <begin position="527"/>
        <end position="674"/>
    </location>
</feature>
<sequence>MNKLTPRQQFILNSLLNEGSLEIKNLQNEFSIGDKTIYREVTAINSYLNKHKVNVYNFNNSNLVISGKKDDINKLKKSIEKIPIQWVLNKHQRQLMILTELLLSKEPIKAAYFKNKYNVAMASISFDIDAIEEWLLNKSLYLVKKKSYGIEIEGPQWNKRNALSELFFSIKPLENLLNYFYDEKPEPVIDFMFKVAFGQKVTELLKEIFKTTQIDGLKNSDIKYFEFFIQVLISIKNTENERTISLPNNIVEEIINSNEFSKLDELCEKLRLKNIILPREEIAYLNLYISNYQDNKDKKIDISGMNISSVVTEFIEEISKKINIDLTSDIQLRNSLYQHFNESVNVLNIGLKIINPLLEEIKEHNEHLFEAVSNVCKLIFSRYNINIPPDEIGYITLHIDVAIKRYKLESEKIRVFVICPTGMSTAKILSSRISSTFSDLNIVKVGSVYDWRQIEEDNGYDLIISTFNIGNNTRDNIIIVSPFLNIDDIGRINEFIYKYKKKSISMSKAKEEEKLEIDVIEKNEVAEMLINNFRLKNLEVDSYEELILSITEDIESIGITENKEEIAKLIIEREHKGNVVIPGSKVALFHTRSDEIKHAFIGAYRINKPIKMSSIGFSYENVDTFFVMLARISDENEALKLLGKISVALIENKDFTKKLEASDIEANREIIRRIIYTRED</sequence>
<dbReference type="SUPFAM" id="SSF55804">
    <property type="entry name" value="Phoshotransferase/anion transport protein"/>
    <property type="match status" value="1"/>
</dbReference>
<dbReference type="Pfam" id="PF00874">
    <property type="entry name" value="PRD"/>
    <property type="match status" value="1"/>
</dbReference>
<dbReference type="AlphaFoldDB" id="A0A343JA12"/>
<feature type="domain" description="PTS EIIB type-2" evidence="6">
    <location>
        <begin position="413"/>
        <end position="504"/>
    </location>
</feature>
<dbReference type="InterPro" id="IPR036634">
    <property type="entry name" value="PRD_sf"/>
</dbReference>
<dbReference type="GO" id="GO:0009401">
    <property type="term" value="P:phosphoenolpyruvate-dependent sugar phosphotransferase system"/>
    <property type="evidence" value="ECO:0007669"/>
    <property type="project" value="InterPro"/>
</dbReference>
<dbReference type="CDD" id="cd05568">
    <property type="entry name" value="PTS_IIB_bgl_like"/>
    <property type="match status" value="1"/>
</dbReference>
<dbReference type="SUPFAM" id="SSF52794">
    <property type="entry name" value="PTS system IIB component-like"/>
    <property type="match status" value="1"/>
</dbReference>
<evidence type="ECO:0000259" key="5">
    <source>
        <dbReference type="PROSITE" id="PS51094"/>
    </source>
</evidence>
<dbReference type="Gene3D" id="1.10.10.10">
    <property type="entry name" value="Winged helix-like DNA-binding domain superfamily/Winged helix DNA-binding domain"/>
    <property type="match status" value="1"/>
</dbReference>
<organism evidence="8 9">
    <name type="scientific">Clostridium isatidis</name>
    <dbReference type="NCBI Taxonomy" id="182773"/>
    <lineage>
        <taxon>Bacteria</taxon>
        <taxon>Bacillati</taxon>
        <taxon>Bacillota</taxon>
        <taxon>Clostridia</taxon>
        <taxon>Eubacteriales</taxon>
        <taxon>Clostridiaceae</taxon>
        <taxon>Clostridium</taxon>
    </lineage>
</organism>
<dbReference type="Gene3D" id="3.40.930.10">
    <property type="entry name" value="Mannitol-specific EII, Chain A"/>
    <property type="match status" value="1"/>
</dbReference>
<keyword evidence="1" id="KW-0808">Transferase</keyword>
<dbReference type="InterPro" id="IPR016152">
    <property type="entry name" value="PTrfase/Anion_transptr"/>
</dbReference>
<dbReference type="InterPro" id="IPR050661">
    <property type="entry name" value="BglG_antiterminators"/>
</dbReference>
<dbReference type="GO" id="GO:0008982">
    <property type="term" value="F:protein-N(PI)-phosphohistidine-sugar phosphotransferase activity"/>
    <property type="evidence" value="ECO:0007669"/>
    <property type="project" value="InterPro"/>
</dbReference>
<feature type="domain" description="PRD" evidence="7">
    <location>
        <begin position="302"/>
        <end position="409"/>
    </location>
</feature>
<reference evidence="8 9" key="1">
    <citation type="submission" date="2016-08" db="EMBL/GenBank/DDBJ databases">
        <title>Complete Genome Sequence Of The Indigo Reducing Clostridium isatidis DSM15098.</title>
        <authorList>
            <person name="Little G.T."/>
            <person name="Minton N.P."/>
        </authorList>
    </citation>
    <scope>NUCLEOTIDE SEQUENCE [LARGE SCALE GENOMIC DNA]</scope>
    <source>
        <strain evidence="8 9">DSM 15098</strain>
    </source>
</reference>
<evidence type="ECO:0000256" key="4">
    <source>
        <dbReference type="ARBA" id="ARBA00023163"/>
    </source>
</evidence>
<evidence type="ECO:0008006" key="10">
    <source>
        <dbReference type="Google" id="ProtNLM"/>
    </source>
</evidence>
<dbReference type="RefSeq" id="WP_164704072.1">
    <property type="nucleotide sequence ID" value="NZ_CP016786.1"/>
</dbReference>
<dbReference type="PROSITE" id="PS51094">
    <property type="entry name" value="PTS_EIIA_TYPE_2"/>
    <property type="match status" value="1"/>
</dbReference>